<gene>
    <name evidence="1" type="ORF">JJL50_19030</name>
</gene>
<protein>
    <submittedName>
        <fullName evidence="1">Uncharacterized protein</fullName>
    </submittedName>
</protein>
<name>A0ABD7C3Q8_STEMA</name>
<dbReference type="AlphaFoldDB" id="A0ABD7C3Q8"/>
<sequence length="362" mass="39709">MSGYFKVSMGAAKAIANASEGPDLLAGYMTLASYAYGPKREHTAAGAKAIRLTTRCSDFRSKKVLKRLLSFGADHGLPQGLISATGRKKANADEYRIENWGDEFAYLPSLLTDRHPDFGSHLALLLLMDEPESVIRDALTVLLHVYASTDYAEWFGCPPDTMPYRDWEQSGTAGQDFELGYQGDVGALQLWLVSEKDEEAWRVPRQVVASLFGSDSEENIARFWRAWDCLIQAGSLVTVVSVQSGGRAYPLWVYSRGYRQSLVKHHGIVADLGREAQLAACASGLDPDNLVIRYAVDDLGGSGSGLFYCFGKSPKVRTIVAPRLHAPTPLNLDGLKEAAAVTRNISREIRAARRADREAYIG</sequence>
<accession>A0ABD7C3Q8</accession>
<organism evidence="1 2">
    <name type="scientific">Stenotrophomonas maltophilia</name>
    <name type="common">Pseudomonas maltophilia</name>
    <name type="synonym">Xanthomonas maltophilia</name>
    <dbReference type="NCBI Taxonomy" id="40324"/>
    <lineage>
        <taxon>Bacteria</taxon>
        <taxon>Pseudomonadati</taxon>
        <taxon>Pseudomonadota</taxon>
        <taxon>Gammaproteobacteria</taxon>
        <taxon>Lysobacterales</taxon>
        <taxon>Lysobacteraceae</taxon>
        <taxon>Stenotrophomonas</taxon>
        <taxon>Stenotrophomonas maltophilia group</taxon>
    </lineage>
</organism>
<reference evidence="1 2" key="1">
    <citation type="submission" date="2021-01" db="EMBL/GenBank/DDBJ databases">
        <title>Genome Characterization of a novel Stenotrophomonas isolate with high keratinase activity.</title>
        <authorList>
            <person name="Cao Z.-J."/>
        </authorList>
    </citation>
    <scope>NUCLEOTIDE SEQUENCE [LARGE SCALE GENOMIC DNA]</scope>
    <source>
        <strain evidence="1 2">DHHJ</strain>
    </source>
</reference>
<evidence type="ECO:0000313" key="1">
    <source>
        <dbReference type="EMBL" id="QQQ42011.1"/>
    </source>
</evidence>
<dbReference type="Proteomes" id="UP000596095">
    <property type="component" value="Chromosome"/>
</dbReference>
<proteinExistence type="predicted"/>
<evidence type="ECO:0000313" key="2">
    <source>
        <dbReference type="Proteomes" id="UP000596095"/>
    </source>
</evidence>
<dbReference type="RefSeq" id="WP_201117417.1">
    <property type="nucleotide sequence ID" value="NZ_CP067993.1"/>
</dbReference>
<dbReference type="EMBL" id="CP067993">
    <property type="protein sequence ID" value="QQQ42011.1"/>
    <property type="molecule type" value="Genomic_DNA"/>
</dbReference>